<keyword evidence="2" id="KW-1185">Reference proteome</keyword>
<name>A0AAF0U198_SOLVR</name>
<dbReference type="AlphaFoldDB" id="A0AAF0U198"/>
<dbReference type="Proteomes" id="UP001234989">
    <property type="component" value="Chromosome 7"/>
</dbReference>
<accession>A0AAF0U198</accession>
<proteinExistence type="predicted"/>
<evidence type="ECO:0000313" key="1">
    <source>
        <dbReference type="EMBL" id="WMV37403.1"/>
    </source>
</evidence>
<dbReference type="PANTHER" id="PTHR38370:SF1">
    <property type="entry name" value="BETA-1,4-XYLOSIDASE"/>
    <property type="match status" value="1"/>
</dbReference>
<gene>
    <name evidence="1" type="ORF">MTR67_030788</name>
</gene>
<reference evidence="1" key="1">
    <citation type="submission" date="2023-08" db="EMBL/GenBank/DDBJ databases">
        <title>A de novo genome assembly of Solanum verrucosum Schlechtendal, a Mexican diploid species geographically isolated from the other diploid A-genome species in potato relatives.</title>
        <authorList>
            <person name="Hosaka K."/>
        </authorList>
    </citation>
    <scope>NUCLEOTIDE SEQUENCE</scope>
    <source>
        <tissue evidence="1">Young leaves</tissue>
    </source>
</reference>
<sequence length="51" mass="5943">MEGLISFLLHAIKKKKSHHNNLYCLSDTSNRSNHMLIRANSIEDSSHHRTR</sequence>
<protein>
    <submittedName>
        <fullName evidence="1">Uncharacterized protein</fullName>
    </submittedName>
</protein>
<organism evidence="1 2">
    <name type="scientific">Solanum verrucosum</name>
    <dbReference type="NCBI Taxonomy" id="315347"/>
    <lineage>
        <taxon>Eukaryota</taxon>
        <taxon>Viridiplantae</taxon>
        <taxon>Streptophyta</taxon>
        <taxon>Embryophyta</taxon>
        <taxon>Tracheophyta</taxon>
        <taxon>Spermatophyta</taxon>
        <taxon>Magnoliopsida</taxon>
        <taxon>eudicotyledons</taxon>
        <taxon>Gunneridae</taxon>
        <taxon>Pentapetalae</taxon>
        <taxon>asterids</taxon>
        <taxon>lamiids</taxon>
        <taxon>Solanales</taxon>
        <taxon>Solanaceae</taxon>
        <taxon>Solanoideae</taxon>
        <taxon>Solaneae</taxon>
        <taxon>Solanum</taxon>
    </lineage>
</organism>
<dbReference type="PANTHER" id="PTHR38370">
    <property type="entry name" value="BETA-1,4-XYLOSIDASE"/>
    <property type="match status" value="1"/>
</dbReference>
<dbReference type="EMBL" id="CP133618">
    <property type="protein sequence ID" value="WMV37403.1"/>
    <property type="molecule type" value="Genomic_DNA"/>
</dbReference>
<evidence type="ECO:0000313" key="2">
    <source>
        <dbReference type="Proteomes" id="UP001234989"/>
    </source>
</evidence>